<keyword evidence="1" id="KW-1133">Transmembrane helix</keyword>
<evidence type="ECO:0000313" key="2">
    <source>
        <dbReference type="EMBL" id="PJC94780.1"/>
    </source>
</evidence>
<evidence type="ECO:0000256" key="1">
    <source>
        <dbReference type="SAM" id="Phobius"/>
    </source>
</evidence>
<dbReference type="EMBL" id="PGCP01000003">
    <property type="protein sequence ID" value="PJC94780.1"/>
    <property type="molecule type" value="Genomic_DNA"/>
</dbReference>
<dbReference type="InterPro" id="IPR025489">
    <property type="entry name" value="DUF4381"/>
</dbReference>
<dbReference type="RefSeq" id="WP_100858373.1">
    <property type="nucleotide sequence ID" value="NZ_PGCP01000003.1"/>
</dbReference>
<name>A0A2M8HE23_9GAMM</name>
<sequence length="180" mass="20550">MPSALIAAQASSLPATQLHEIQAQLRDIHPGPALTSATDPRLLALGWLLIALLGLLLIILLTTMLWRQRRWARQIAWQEADLVPRLQSVLRTAALTRWPEARSLQGDAWLIWLDEKGGSRFRELAAHWPDWLYGQQVPDEKQRAQLKRAYLRWGRRCVSAPSLMRPGPGRQRRTSQGERC</sequence>
<dbReference type="Pfam" id="PF14316">
    <property type="entry name" value="DUF4381"/>
    <property type="match status" value="1"/>
</dbReference>
<reference evidence="2 3" key="1">
    <citation type="submission" date="2017-11" db="EMBL/GenBank/DDBJ databases">
        <title>Draft genome sequence of environmental isolate Aeromonas lusitania sp. nov. MDC 2473.</title>
        <authorList>
            <person name="Colston S.M."/>
            <person name="Navarro A."/>
            <person name="Martinez-Murcia A.J."/>
            <person name="Graf J."/>
        </authorList>
    </citation>
    <scope>NUCLEOTIDE SEQUENCE [LARGE SCALE GENOMIC DNA]</scope>
    <source>
        <strain evidence="2 3">MDC 2473</strain>
    </source>
</reference>
<feature type="transmembrane region" description="Helical" evidence="1">
    <location>
        <begin position="42"/>
        <end position="66"/>
    </location>
</feature>
<gene>
    <name evidence="2" type="ORF">CUC44_02220</name>
</gene>
<keyword evidence="3" id="KW-1185">Reference proteome</keyword>
<protein>
    <submittedName>
        <fullName evidence="2">DUF4381 domain-containing protein</fullName>
    </submittedName>
</protein>
<comment type="caution">
    <text evidence="2">The sequence shown here is derived from an EMBL/GenBank/DDBJ whole genome shotgun (WGS) entry which is preliminary data.</text>
</comment>
<accession>A0A2M8HE23</accession>
<keyword evidence="1" id="KW-0812">Transmembrane</keyword>
<proteinExistence type="predicted"/>
<organism evidence="2 3">
    <name type="scientific">Aeromonas lusitana</name>
    <dbReference type="NCBI Taxonomy" id="931529"/>
    <lineage>
        <taxon>Bacteria</taxon>
        <taxon>Pseudomonadati</taxon>
        <taxon>Pseudomonadota</taxon>
        <taxon>Gammaproteobacteria</taxon>
        <taxon>Aeromonadales</taxon>
        <taxon>Aeromonadaceae</taxon>
        <taxon>Aeromonas</taxon>
    </lineage>
</organism>
<keyword evidence="1" id="KW-0472">Membrane</keyword>
<dbReference type="Proteomes" id="UP000232060">
    <property type="component" value="Unassembled WGS sequence"/>
</dbReference>
<dbReference type="OrthoDB" id="5588449at2"/>
<dbReference type="AlphaFoldDB" id="A0A2M8HE23"/>
<evidence type="ECO:0000313" key="3">
    <source>
        <dbReference type="Proteomes" id="UP000232060"/>
    </source>
</evidence>